<sequence>MGMAQGREFIPANILVIGDPHAKKSNVPEIDSLTKKIKAEAIARKVHAIVILGDLANDFAKI</sequence>
<dbReference type="EMBL" id="BARS01040288">
    <property type="protein sequence ID" value="GAG34118.1"/>
    <property type="molecule type" value="Genomic_DNA"/>
</dbReference>
<comment type="caution">
    <text evidence="1">The sequence shown here is derived from an EMBL/GenBank/DDBJ whole genome shotgun (WGS) entry which is preliminary data.</text>
</comment>
<proteinExistence type="predicted"/>
<evidence type="ECO:0008006" key="2">
    <source>
        <dbReference type="Google" id="ProtNLM"/>
    </source>
</evidence>
<accession>X0XBT3</accession>
<feature type="non-terminal residue" evidence="1">
    <location>
        <position position="62"/>
    </location>
</feature>
<name>X0XBT3_9ZZZZ</name>
<reference evidence="1" key="1">
    <citation type="journal article" date="2014" name="Front. Microbiol.">
        <title>High frequency of phylogenetically diverse reductive dehalogenase-homologous genes in deep subseafloor sedimentary metagenomes.</title>
        <authorList>
            <person name="Kawai M."/>
            <person name="Futagami T."/>
            <person name="Toyoda A."/>
            <person name="Takaki Y."/>
            <person name="Nishi S."/>
            <person name="Hori S."/>
            <person name="Arai W."/>
            <person name="Tsubouchi T."/>
            <person name="Morono Y."/>
            <person name="Uchiyama I."/>
            <person name="Ito T."/>
            <person name="Fujiyama A."/>
            <person name="Inagaki F."/>
            <person name="Takami H."/>
        </authorList>
    </citation>
    <scope>NUCLEOTIDE SEQUENCE</scope>
    <source>
        <strain evidence="1">Expedition CK06-06</strain>
    </source>
</reference>
<dbReference type="SUPFAM" id="SSF56300">
    <property type="entry name" value="Metallo-dependent phosphatases"/>
    <property type="match status" value="1"/>
</dbReference>
<protein>
    <recommendedName>
        <fullName evidence="2">Calcineurin-like phosphoesterase domain-containing protein</fullName>
    </recommendedName>
</protein>
<gene>
    <name evidence="1" type="ORF">S01H1_61443</name>
</gene>
<organism evidence="1">
    <name type="scientific">marine sediment metagenome</name>
    <dbReference type="NCBI Taxonomy" id="412755"/>
    <lineage>
        <taxon>unclassified sequences</taxon>
        <taxon>metagenomes</taxon>
        <taxon>ecological metagenomes</taxon>
    </lineage>
</organism>
<evidence type="ECO:0000313" key="1">
    <source>
        <dbReference type="EMBL" id="GAG34118.1"/>
    </source>
</evidence>
<dbReference type="AlphaFoldDB" id="X0XBT3"/>
<dbReference type="InterPro" id="IPR029052">
    <property type="entry name" value="Metallo-depent_PP-like"/>
</dbReference>